<evidence type="ECO:0000256" key="1">
    <source>
        <dbReference type="ARBA" id="ARBA00023239"/>
    </source>
</evidence>
<evidence type="ECO:0000313" key="3">
    <source>
        <dbReference type="EMBL" id="MBJ3774613.1"/>
    </source>
</evidence>
<dbReference type="Pfam" id="PF04909">
    <property type="entry name" value="Amidohydro_2"/>
    <property type="match status" value="1"/>
</dbReference>
<dbReference type="GO" id="GO:0016831">
    <property type="term" value="F:carboxy-lyase activity"/>
    <property type="evidence" value="ECO:0007669"/>
    <property type="project" value="InterPro"/>
</dbReference>
<dbReference type="GO" id="GO:0005737">
    <property type="term" value="C:cytoplasm"/>
    <property type="evidence" value="ECO:0007669"/>
    <property type="project" value="TreeGrafter"/>
</dbReference>
<sequence length="356" mass="39119">MTIYRCGAVPDRFDTMVRDGRGRHHIVDIHAHMGVPAAAALAQPHFDPSRDPNARYTSPASQAVNRRMAETIRPALTTVEAKLADMDRMGIDMQVLSPAPPQYYYWADPELGLATSRLINEAIADAVARHPDRFAGFATLPIQAPELAVREMRRAVDELGLKGVEISTNVDGRELSDPAFAPVFAAAEDMGLVVFLHPLGFSHGERLATHYLNNIVGNPLESTVAVSHLIFGGVLDRHPGLKICVAHGGGYLPAYSGRMDHAFHARDDCRGCHHPPSHYLRRLYFDTVLFDRTQLRHLVEVYGADHLLMGTDHPFDMGESDPVGFVRGTPGLSERDVDAILGGNATDLLCLDRTLR</sequence>
<dbReference type="PANTHER" id="PTHR21240">
    <property type="entry name" value="2-AMINO-3-CARBOXYLMUCONATE-6-SEMIALDEHYDE DECARBOXYLASE"/>
    <property type="match status" value="1"/>
</dbReference>
<dbReference type="GO" id="GO:0019748">
    <property type="term" value="P:secondary metabolic process"/>
    <property type="evidence" value="ECO:0007669"/>
    <property type="project" value="TreeGrafter"/>
</dbReference>
<evidence type="ECO:0000259" key="2">
    <source>
        <dbReference type="Pfam" id="PF04909"/>
    </source>
</evidence>
<name>A0A934MEQ0_9HYPH</name>
<organism evidence="3 4">
    <name type="scientific">Acuticoccus mangrovi</name>
    <dbReference type="NCBI Taxonomy" id="2796142"/>
    <lineage>
        <taxon>Bacteria</taxon>
        <taxon>Pseudomonadati</taxon>
        <taxon>Pseudomonadota</taxon>
        <taxon>Alphaproteobacteria</taxon>
        <taxon>Hyphomicrobiales</taxon>
        <taxon>Amorphaceae</taxon>
        <taxon>Acuticoccus</taxon>
    </lineage>
</organism>
<dbReference type="GO" id="GO:0016787">
    <property type="term" value="F:hydrolase activity"/>
    <property type="evidence" value="ECO:0007669"/>
    <property type="project" value="InterPro"/>
</dbReference>
<gene>
    <name evidence="3" type="ORF">JCR33_02885</name>
</gene>
<protein>
    <submittedName>
        <fullName evidence="3">Amidohydrolase</fullName>
    </submittedName>
</protein>
<keyword evidence="4" id="KW-1185">Reference proteome</keyword>
<accession>A0A934MEQ0</accession>
<reference evidence="3" key="1">
    <citation type="submission" date="2020-12" db="EMBL/GenBank/DDBJ databases">
        <title>Bacterial taxonomy.</title>
        <authorList>
            <person name="Pan X."/>
        </authorList>
    </citation>
    <scope>NUCLEOTIDE SEQUENCE</scope>
    <source>
        <strain evidence="3">B2012</strain>
    </source>
</reference>
<proteinExistence type="predicted"/>
<dbReference type="EMBL" id="JAEKJA010000001">
    <property type="protein sequence ID" value="MBJ3774613.1"/>
    <property type="molecule type" value="Genomic_DNA"/>
</dbReference>
<dbReference type="AlphaFoldDB" id="A0A934MEQ0"/>
<dbReference type="Proteomes" id="UP000609531">
    <property type="component" value="Unassembled WGS sequence"/>
</dbReference>
<keyword evidence="1" id="KW-0456">Lyase</keyword>
<dbReference type="InterPro" id="IPR032465">
    <property type="entry name" value="ACMSD"/>
</dbReference>
<dbReference type="SUPFAM" id="SSF51556">
    <property type="entry name" value="Metallo-dependent hydrolases"/>
    <property type="match status" value="1"/>
</dbReference>
<dbReference type="InterPro" id="IPR006680">
    <property type="entry name" value="Amidohydro-rel"/>
</dbReference>
<dbReference type="PANTHER" id="PTHR21240:SF28">
    <property type="entry name" value="ISO-OROTATE DECARBOXYLASE (EUROFUNG)"/>
    <property type="match status" value="1"/>
</dbReference>
<dbReference type="InterPro" id="IPR032466">
    <property type="entry name" value="Metal_Hydrolase"/>
</dbReference>
<comment type="caution">
    <text evidence="3">The sequence shown here is derived from an EMBL/GenBank/DDBJ whole genome shotgun (WGS) entry which is preliminary data.</text>
</comment>
<dbReference type="RefSeq" id="WP_198880480.1">
    <property type="nucleotide sequence ID" value="NZ_JAEKJA010000001.1"/>
</dbReference>
<evidence type="ECO:0000313" key="4">
    <source>
        <dbReference type="Proteomes" id="UP000609531"/>
    </source>
</evidence>
<dbReference type="Gene3D" id="3.20.20.140">
    <property type="entry name" value="Metal-dependent hydrolases"/>
    <property type="match status" value="1"/>
</dbReference>
<feature type="domain" description="Amidohydrolase-related" evidence="2">
    <location>
        <begin position="28"/>
        <end position="349"/>
    </location>
</feature>